<evidence type="ECO:0000313" key="1">
    <source>
        <dbReference type="Proteomes" id="UP000887580"/>
    </source>
</evidence>
<dbReference type="WBParaSite" id="PS1159_v2.g7956.t1">
    <property type="protein sequence ID" value="PS1159_v2.g7956.t1"/>
    <property type="gene ID" value="PS1159_v2.g7956"/>
</dbReference>
<name>A0AC35GS47_9BILA</name>
<evidence type="ECO:0000313" key="2">
    <source>
        <dbReference type="WBParaSite" id="PS1159_v2.g7956.t1"/>
    </source>
</evidence>
<organism evidence="1 2">
    <name type="scientific">Panagrolaimus sp. PS1159</name>
    <dbReference type="NCBI Taxonomy" id="55785"/>
    <lineage>
        <taxon>Eukaryota</taxon>
        <taxon>Metazoa</taxon>
        <taxon>Ecdysozoa</taxon>
        <taxon>Nematoda</taxon>
        <taxon>Chromadorea</taxon>
        <taxon>Rhabditida</taxon>
        <taxon>Tylenchina</taxon>
        <taxon>Panagrolaimomorpha</taxon>
        <taxon>Panagrolaimoidea</taxon>
        <taxon>Panagrolaimidae</taxon>
        <taxon>Panagrolaimus</taxon>
    </lineage>
</organism>
<protein>
    <submittedName>
        <fullName evidence="2">ABC transporter permease</fullName>
    </submittedName>
</protein>
<proteinExistence type="predicted"/>
<reference evidence="2" key="1">
    <citation type="submission" date="2022-11" db="UniProtKB">
        <authorList>
            <consortium name="WormBaseParasite"/>
        </authorList>
    </citation>
    <scope>IDENTIFICATION</scope>
</reference>
<accession>A0AC35GS47</accession>
<dbReference type="Proteomes" id="UP000887580">
    <property type="component" value="Unplaced"/>
</dbReference>
<sequence length="143" mass="16443">MGAGKALILMFMKDFRTLYRKKSSLIFEIFLIGIFVPLIWFGTYKLNGFIIDSPDKFVIGDQTYPFEIASNQSSITTKLYIRKDGNVDQKQFQNFKTILFERCKSLQNVPSADKNPDVIITVKSFSTTLNSPNFEYDLMLAKI</sequence>